<evidence type="ECO:0000313" key="2">
    <source>
        <dbReference type="EMBL" id="KAF7364539.1"/>
    </source>
</evidence>
<proteinExistence type="predicted"/>
<sequence>MYDTNVECDGESALVVHIRHKLLNYVTQHITADYIQLTEQAVIDLCDHCLVEIPITDPITLTPNPFDSPTGIHGLGPLDPFQEEFQTTPDAIQHIRNFMKSQAGKPMSDRVAFNETSSESYIPVCRPFSPILTSRARRETPRPKPFAPKVLDTLPPSHRDFLTSQGIAPIGVEPILEISFTQDEFLDTKWCLRQEECDAVRLLLNSALTGPTKEYQNRHLNFSSRPDSPPIPSRASEPEFIARKRYAGNGVRESDRLSTIPPIVLPWVNMEDIESNLHQQNMIVVDEASRSSPSPTPSPLSTQEDSLDDHFMESPDTTPPPGPPTKIGIVQIPVVEVIYGKNNPPHIGQGIGLEAVSLAPDIASRALGIADFAKLRAKKIIISVPESLSTSTPNLDRLEEPSRSIPENVYDRNTLHLPFPWNPPNLPHRYMVSMDLVQKQGLVRFLRSRSCSIDLVERDTLAGVDIIIDPKTAIIFTNLLVLPSEFAEVVSKIAQQSWLYSRLLVIFDAYPPAYSFRSKDTCNVPSELFAYSPPVLKALGRLRRDLGISEGCGTKREECLVQYAFADTVEEAAMFARYFGDLAEASDDSQGELWGDRAWLDGDVLEVLRPSALLSFLLLLIFGLEGEQDLAAADGMNRFAAYLILSQIDLAEFLELSAEARVEMFGAFVGIERMMLLNRVIEHRLQTFQSSDWEMESSVVASQGEEWI</sequence>
<feature type="region of interest" description="Disordered" evidence="1">
    <location>
        <begin position="215"/>
        <end position="239"/>
    </location>
</feature>
<gene>
    <name evidence="2" type="ORF">MVEN_00322900</name>
</gene>
<dbReference type="AlphaFoldDB" id="A0A8H7D6X9"/>
<organism evidence="2 3">
    <name type="scientific">Mycena venus</name>
    <dbReference type="NCBI Taxonomy" id="2733690"/>
    <lineage>
        <taxon>Eukaryota</taxon>
        <taxon>Fungi</taxon>
        <taxon>Dikarya</taxon>
        <taxon>Basidiomycota</taxon>
        <taxon>Agaricomycotina</taxon>
        <taxon>Agaricomycetes</taxon>
        <taxon>Agaricomycetidae</taxon>
        <taxon>Agaricales</taxon>
        <taxon>Marasmiineae</taxon>
        <taxon>Mycenaceae</taxon>
        <taxon>Mycena</taxon>
    </lineage>
</organism>
<name>A0A8H7D6X9_9AGAR</name>
<comment type="caution">
    <text evidence="2">The sequence shown here is derived from an EMBL/GenBank/DDBJ whole genome shotgun (WGS) entry which is preliminary data.</text>
</comment>
<keyword evidence="3" id="KW-1185">Reference proteome</keyword>
<evidence type="ECO:0000256" key="1">
    <source>
        <dbReference type="SAM" id="MobiDB-lite"/>
    </source>
</evidence>
<dbReference type="Proteomes" id="UP000620124">
    <property type="component" value="Unassembled WGS sequence"/>
</dbReference>
<accession>A0A8H7D6X9</accession>
<dbReference type="EMBL" id="JACAZI010000003">
    <property type="protein sequence ID" value="KAF7364539.1"/>
    <property type="molecule type" value="Genomic_DNA"/>
</dbReference>
<evidence type="ECO:0000313" key="3">
    <source>
        <dbReference type="Proteomes" id="UP000620124"/>
    </source>
</evidence>
<dbReference type="OrthoDB" id="2422840at2759"/>
<reference evidence="2" key="1">
    <citation type="submission" date="2020-05" db="EMBL/GenBank/DDBJ databases">
        <title>Mycena genomes resolve the evolution of fungal bioluminescence.</title>
        <authorList>
            <person name="Tsai I.J."/>
        </authorList>
    </citation>
    <scope>NUCLEOTIDE SEQUENCE</scope>
    <source>
        <strain evidence="2">CCC161011</strain>
    </source>
</reference>
<feature type="region of interest" description="Disordered" evidence="1">
    <location>
        <begin position="287"/>
        <end position="325"/>
    </location>
</feature>
<protein>
    <submittedName>
        <fullName evidence="2">Uncharacterized protein</fullName>
    </submittedName>
</protein>